<protein>
    <submittedName>
        <fullName evidence="1">Uncharacterized protein</fullName>
    </submittedName>
</protein>
<sequence length="37" mass="4680">MMKKLFKFKLQNFYFKDIKIAANLRNNKKRPDLHFEY</sequence>
<evidence type="ECO:0000313" key="1">
    <source>
        <dbReference type="EMBL" id="ABS50955.1"/>
    </source>
</evidence>
<dbReference type="KEGG" id="cha:CHAB381_0378"/>
<keyword evidence="2" id="KW-1185">Reference proteome</keyword>
<dbReference type="HOGENOM" id="CLU_3341540_0_0_7"/>
<name>A7I0D8_CAMHC</name>
<gene>
    <name evidence="1" type="ordered locus">CHAB381_0378</name>
</gene>
<accession>A7I0D8</accession>
<organism evidence="1 2">
    <name type="scientific">Campylobacter hominis (strain ATCC BAA-381 / DSM 21671 / CCUG 45161 / LMG 19568 / NCTC 13146 / CH001A)</name>
    <dbReference type="NCBI Taxonomy" id="360107"/>
    <lineage>
        <taxon>Bacteria</taxon>
        <taxon>Pseudomonadati</taxon>
        <taxon>Campylobacterota</taxon>
        <taxon>Epsilonproteobacteria</taxon>
        <taxon>Campylobacterales</taxon>
        <taxon>Campylobacteraceae</taxon>
        <taxon>Campylobacter</taxon>
    </lineage>
</organism>
<proteinExistence type="predicted"/>
<evidence type="ECO:0000313" key="2">
    <source>
        <dbReference type="Proteomes" id="UP000002407"/>
    </source>
</evidence>
<dbReference type="AlphaFoldDB" id="A7I0D8"/>
<dbReference type="EMBL" id="CP000776">
    <property type="protein sequence ID" value="ABS50955.1"/>
    <property type="molecule type" value="Genomic_DNA"/>
</dbReference>
<reference evidence="2" key="1">
    <citation type="submission" date="2007-07" db="EMBL/GenBank/DDBJ databases">
        <title>Complete genome sequence of Campylobacter hominis ATCC BAA-381, a commensal isolated from the human gastrointestinal tract.</title>
        <authorList>
            <person name="Fouts D.E."/>
            <person name="Mongodin E.F."/>
            <person name="Puiu D."/>
            <person name="Sebastian Y."/>
            <person name="Miller W.G."/>
            <person name="Mandrell R.E."/>
            <person name="Nelson K.E."/>
        </authorList>
    </citation>
    <scope>NUCLEOTIDE SEQUENCE [LARGE SCALE GENOMIC DNA]</scope>
    <source>
        <strain evidence="2">ATCC BAA-381 / LMG 19568 / NCTC 13146 / CH001A</strain>
    </source>
</reference>
<dbReference type="Proteomes" id="UP000002407">
    <property type="component" value="Chromosome"/>
</dbReference>